<proteinExistence type="predicted"/>
<evidence type="ECO:0000256" key="1">
    <source>
        <dbReference type="SAM" id="Phobius"/>
    </source>
</evidence>
<gene>
    <name evidence="2" type="ORF">IAB08_09305</name>
</gene>
<reference evidence="2" key="1">
    <citation type="submission" date="2020-10" db="EMBL/GenBank/DDBJ databases">
        <authorList>
            <person name="Gilroy R."/>
        </authorList>
    </citation>
    <scope>NUCLEOTIDE SEQUENCE</scope>
    <source>
        <strain evidence="2">2889</strain>
    </source>
</reference>
<keyword evidence="1" id="KW-0472">Membrane</keyword>
<sequence length="57" mass="5940">MATFGSNVPHPDRKDEAGTAKLAVAFKRVPGIPAITGIAMIAAEALIVHLMLTMSAH</sequence>
<accession>A0A9D9DV02</accession>
<organism evidence="2 3">
    <name type="scientific">Candidatus Pullibacteroides excrementavium</name>
    <dbReference type="NCBI Taxonomy" id="2840905"/>
    <lineage>
        <taxon>Bacteria</taxon>
        <taxon>Pseudomonadati</taxon>
        <taxon>Bacteroidota</taxon>
        <taxon>Bacteroidia</taxon>
        <taxon>Bacteroidales</taxon>
        <taxon>Candidatus Pullibacteroides</taxon>
    </lineage>
</organism>
<comment type="caution">
    <text evidence="2">The sequence shown here is derived from an EMBL/GenBank/DDBJ whole genome shotgun (WGS) entry which is preliminary data.</text>
</comment>
<evidence type="ECO:0000313" key="3">
    <source>
        <dbReference type="Proteomes" id="UP000823612"/>
    </source>
</evidence>
<protein>
    <submittedName>
        <fullName evidence="2">Uncharacterized protein</fullName>
    </submittedName>
</protein>
<dbReference type="Proteomes" id="UP000823612">
    <property type="component" value="Unassembled WGS sequence"/>
</dbReference>
<dbReference type="AlphaFoldDB" id="A0A9D9DV02"/>
<keyword evidence="1" id="KW-1133">Transmembrane helix</keyword>
<name>A0A9D9DV02_9BACT</name>
<evidence type="ECO:0000313" key="2">
    <source>
        <dbReference type="EMBL" id="MBO8433470.1"/>
    </source>
</evidence>
<reference evidence="2" key="2">
    <citation type="journal article" date="2021" name="PeerJ">
        <title>Extensive microbial diversity within the chicken gut microbiome revealed by metagenomics and culture.</title>
        <authorList>
            <person name="Gilroy R."/>
            <person name="Ravi A."/>
            <person name="Getino M."/>
            <person name="Pursley I."/>
            <person name="Horton D.L."/>
            <person name="Alikhan N.F."/>
            <person name="Baker D."/>
            <person name="Gharbi K."/>
            <person name="Hall N."/>
            <person name="Watson M."/>
            <person name="Adriaenssens E.M."/>
            <person name="Foster-Nyarko E."/>
            <person name="Jarju S."/>
            <person name="Secka A."/>
            <person name="Antonio M."/>
            <person name="Oren A."/>
            <person name="Chaudhuri R.R."/>
            <person name="La Ragione R."/>
            <person name="Hildebrand F."/>
            <person name="Pallen M.J."/>
        </authorList>
    </citation>
    <scope>NUCLEOTIDE SEQUENCE</scope>
    <source>
        <strain evidence="2">2889</strain>
    </source>
</reference>
<feature type="transmembrane region" description="Helical" evidence="1">
    <location>
        <begin position="31"/>
        <end position="52"/>
    </location>
</feature>
<keyword evidence="1" id="KW-0812">Transmembrane</keyword>
<dbReference type="EMBL" id="JADIMZ010000139">
    <property type="protein sequence ID" value="MBO8433470.1"/>
    <property type="molecule type" value="Genomic_DNA"/>
</dbReference>